<dbReference type="InterPro" id="IPR017871">
    <property type="entry name" value="ABC_transporter-like_CS"/>
</dbReference>
<dbReference type="Gene3D" id="3.30.70.270">
    <property type="match status" value="1"/>
</dbReference>
<dbReference type="Gene3D" id="3.40.50.300">
    <property type="entry name" value="P-loop containing nucleotide triphosphate hydrolases"/>
    <property type="match status" value="1"/>
</dbReference>
<dbReference type="InterPro" id="IPR000160">
    <property type="entry name" value="GGDEF_dom"/>
</dbReference>
<evidence type="ECO:0000313" key="6">
    <source>
        <dbReference type="Proteomes" id="UP000093080"/>
    </source>
</evidence>
<dbReference type="GO" id="GO:0016887">
    <property type="term" value="F:ATP hydrolysis activity"/>
    <property type="evidence" value="ECO:0007669"/>
    <property type="project" value="InterPro"/>
</dbReference>
<gene>
    <name evidence="5" type="ORF">DBT_1595</name>
</gene>
<dbReference type="RefSeq" id="WP_067618640.1">
    <property type="nucleotide sequence ID" value="NZ_MAGO01000007.1"/>
</dbReference>
<dbReference type="Pfam" id="PF00005">
    <property type="entry name" value="ABC_tran"/>
    <property type="match status" value="1"/>
</dbReference>
<accession>A0A1B9F582</accession>
<reference evidence="5 6" key="1">
    <citation type="submission" date="2016-06" db="EMBL/GenBank/DDBJ databases">
        <title>Respiratory ammonification of nitrate coupled to the oxidation of elemental sulfur in deep-sea autotrophic thermophilic bacteria.</title>
        <authorList>
            <person name="Slobodkina G.B."/>
            <person name="Mardanov A.V."/>
            <person name="Ravin N.V."/>
            <person name="Frolova A.A."/>
            <person name="Viryasiv M.B."/>
            <person name="Chernyh N.A."/>
            <person name="Bonch-Osmolovskaya E.A."/>
            <person name="Slobodkin A.I."/>
        </authorList>
    </citation>
    <scope>NUCLEOTIDE SEQUENCE [LARGE SCALE GENOMIC DNA]</scope>
    <source>
        <strain evidence="5 6">S69</strain>
    </source>
</reference>
<dbReference type="PROSITE" id="PS50893">
    <property type="entry name" value="ABC_TRANSPORTER_2"/>
    <property type="match status" value="1"/>
</dbReference>
<keyword evidence="1" id="KW-0813">Transport</keyword>
<dbReference type="InterPro" id="IPR029787">
    <property type="entry name" value="Nucleotide_cyclase"/>
</dbReference>
<dbReference type="PANTHER" id="PTHR43023">
    <property type="entry name" value="PROTEIN TRIGALACTOSYLDIACYLGLYCEROL 3, CHLOROPLASTIC"/>
    <property type="match status" value="1"/>
</dbReference>
<dbReference type="Proteomes" id="UP000093080">
    <property type="component" value="Unassembled WGS sequence"/>
</dbReference>
<dbReference type="InterPro" id="IPR043128">
    <property type="entry name" value="Rev_trsase/Diguanyl_cyclase"/>
</dbReference>
<keyword evidence="6" id="KW-1185">Reference proteome</keyword>
<evidence type="ECO:0000313" key="5">
    <source>
        <dbReference type="EMBL" id="OCC15109.1"/>
    </source>
</evidence>
<dbReference type="OrthoDB" id="9802264at2"/>
<dbReference type="PROSITE" id="PS00211">
    <property type="entry name" value="ABC_TRANSPORTER_1"/>
    <property type="match status" value="1"/>
</dbReference>
<dbReference type="GO" id="GO:0005524">
    <property type="term" value="F:ATP binding"/>
    <property type="evidence" value="ECO:0007669"/>
    <property type="project" value="UniProtKB-KW"/>
</dbReference>
<name>A0A1B9F582_9BACT</name>
<dbReference type="AlphaFoldDB" id="A0A1B9F582"/>
<sequence length="413" mass="46268">MAQKTPLIEFVDVKKAFGEKVVLDGVSCAFYEGEITTIIGKSGVGKSVFLKHIVGLLKPDSGQIRVRGVPLSKMDRESLKAFKKSISYMFQSNALFDSMTIYENIALPLVERRQLTKAQIDEKVRSKVEQLELGDVLSKYPSQISGGMQKRVALARALITDPKIVLFDEPTAGLDPLRKNAVFSMVHHYQKSFGFTGIIVSHDIPDVFYISDRVAILEGGKIIFQGSPMALEQSPDPTVKLFIGGEMGLIDELTGLLTRAEMEYRVRHEMVLREARGVPMKMGLFSVGNLEEIDEHVGHIASHKIFQCLAGELIEFFGKNVVAGRCGPSEILVLFPITGNKFSEGFLKELSQRLKKKPFLQKNTYSRVCRDFNIRGAVREFRGKKSFEEIICNLRESLKDIAALRCNRESNNE</sequence>
<dbReference type="InterPro" id="IPR003593">
    <property type="entry name" value="AAA+_ATPase"/>
</dbReference>
<dbReference type="SMART" id="SM00382">
    <property type="entry name" value="AAA"/>
    <property type="match status" value="1"/>
</dbReference>
<keyword evidence="3 5" id="KW-0067">ATP-binding</keyword>
<evidence type="ECO:0000256" key="3">
    <source>
        <dbReference type="ARBA" id="ARBA00022840"/>
    </source>
</evidence>
<keyword evidence="2" id="KW-0547">Nucleotide-binding</keyword>
<evidence type="ECO:0000259" key="4">
    <source>
        <dbReference type="PROSITE" id="PS50893"/>
    </source>
</evidence>
<evidence type="ECO:0000256" key="1">
    <source>
        <dbReference type="ARBA" id="ARBA00022448"/>
    </source>
</evidence>
<dbReference type="PANTHER" id="PTHR43023:SF6">
    <property type="entry name" value="INTERMEMBRANE PHOSPHOLIPID TRANSPORT SYSTEM ATP-BINDING PROTEIN MLAF"/>
    <property type="match status" value="1"/>
</dbReference>
<dbReference type="InterPro" id="IPR027417">
    <property type="entry name" value="P-loop_NTPase"/>
</dbReference>
<dbReference type="SUPFAM" id="SSF55073">
    <property type="entry name" value="Nucleotide cyclase"/>
    <property type="match status" value="1"/>
</dbReference>
<dbReference type="SUPFAM" id="SSF52540">
    <property type="entry name" value="P-loop containing nucleoside triphosphate hydrolases"/>
    <property type="match status" value="1"/>
</dbReference>
<protein>
    <submittedName>
        <fullName evidence="5">Methionine ABC transporter ATP-binding protein</fullName>
    </submittedName>
</protein>
<comment type="caution">
    <text evidence="5">The sequence shown here is derived from an EMBL/GenBank/DDBJ whole genome shotgun (WGS) entry which is preliminary data.</text>
</comment>
<dbReference type="Pfam" id="PF00990">
    <property type="entry name" value="GGDEF"/>
    <property type="match status" value="1"/>
</dbReference>
<dbReference type="EMBL" id="MAGO01000007">
    <property type="protein sequence ID" value="OCC15109.1"/>
    <property type="molecule type" value="Genomic_DNA"/>
</dbReference>
<dbReference type="PATRIC" id="fig|1156395.6.peg.1611"/>
<feature type="domain" description="ABC transporter" evidence="4">
    <location>
        <begin position="8"/>
        <end position="244"/>
    </location>
</feature>
<dbReference type="InterPro" id="IPR003439">
    <property type="entry name" value="ABC_transporter-like_ATP-bd"/>
</dbReference>
<proteinExistence type="predicted"/>
<organism evidence="5 6">
    <name type="scientific">Dissulfuribacter thermophilus</name>
    <dbReference type="NCBI Taxonomy" id="1156395"/>
    <lineage>
        <taxon>Bacteria</taxon>
        <taxon>Pseudomonadati</taxon>
        <taxon>Thermodesulfobacteriota</taxon>
        <taxon>Dissulfuribacteria</taxon>
        <taxon>Dissulfuribacterales</taxon>
        <taxon>Dissulfuribacteraceae</taxon>
        <taxon>Dissulfuribacter</taxon>
    </lineage>
</organism>
<evidence type="ECO:0000256" key="2">
    <source>
        <dbReference type="ARBA" id="ARBA00022741"/>
    </source>
</evidence>
<dbReference type="STRING" id="1156395.DBT_1595"/>